<keyword evidence="2" id="KW-0694">RNA-binding</keyword>
<dbReference type="InterPro" id="IPR023529">
    <property type="entry name" value="ProQ"/>
</dbReference>
<dbReference type="SUPFAM" id="SSF48657">
    <property type="entry name" value="FinO-like"/>
    <property type="match status" value="1"/>
</dbReference>
<keyword evidence="1" id="KW-0963">Cytoplasm</keyword>
<evidence type="ECO:0000256" key="4">
    <source>
        <dbReference type="SAM" id="MobiDB-lite"/>
    </source>
</evidence>
<accession>A0A843YR57</accession>
<dbReference type="SMART" id="SM00945">
    <property type="entry name" value="ProQ"/>
    <property type="match status" value="1"/>
</dbReference>
<evidence type="ECO:0000313" key="7">
    <source>
        <dbReference type="Proteomes" id="UP000451565"/>
    </source>
</evidence>
<name>A0A843YR57_9BURK</name>
<organism evidence="6 7">
    <name type="scientific">Glaciimonas soli</name>
    <dbReference type="NCBI Taxonomy" id="2590999"/>
    <lineage>
        <taxon>Bacteria</taxon>
        <taxon>Pseudomonadati</taxon>
        <taxon>Pseudomonadota</taxon>
        <taxon>Betaproteobacteria</taxon>
        <taxon>Burkholderiales</taxon>
        <taxon>Oxalobacteraceae</taxon>
        <taxon>Glaciimonas</taxon>
    </lineage>
</organism>
<feature type="compositionally biased region" description="Basic and acidic residues" evidence="4">
    <location>
        <begin position="127"/>
        <end position="142"/>
    </location>
</feature>
<dbReference type="AlphaFoldDB" id="A0A843YR57"/>
<dbReference type="Gene3D" id="1.10.1710.10">
    <property type="entry name" value="ProQ/FinO domain"/>
    <property type="match status" value="1"/>
</dbReference>
<gene>
    <name evidence="6" type="ORF">GEV47_04750</name>
</gene>
<sequence length="153" mass="17516">MNTPSPITHLTPNTPTSPAQHARALLKDFQSQFAVFRDYQPLAIGIDKQLIARFPEISRKVLRMALGIHTNSLRYLKVMEKATVRFDLDGNTADEITDTHRAYATEILKARFKKDAELRKAKRLAEEAKKAEEEAARQRTEKLSQLAEKFSRH</sequence>
<protein>
    <submittedName>
        <fullName evidence="6">Osmoprotectant transporter activator</fullName>
    </submittedName>
</protein>
<proteinExistence type="predicted"/>
<evidence type="ECO:0000256" key="1">
    <source>
        <dbReference type="ARBA" id="ARBA00022490"/>
    </source>
</evidence>
<dbReference type="PANTHER" id="PTHR38106">
    <property type="entry name" value="RNA CHAPERONE PROQ"/>
    <property type="match status" value="1"/>
</dbReference>
<keyword evidence="7" id="KW-1185">Reference proteome</keyword>
<evidence type="ECO:0000259" key="5">
    <source>
        <dbReference type="SMART" id="SM00945"/>
    </source>
</evidence>
<evidence type="ECO:0000256" key="2">
    <source>
        <dbReference type="ARBA" id="ARBA00022884"/>
    </source>
</evidence>
<dbReference type="InterPro" id="IPR036442">
    <property type="entry name" value="ProQ/FinO_sf"/>
</dbReference>
<evidence type="ECO:0000256" key="3">
    <source>
        <dbReference type="ARBA" id="ARBA00023186"/>
    </source>
</evidence>
<evidence type="ECO:0000313" key="6">
    <source>
        <dbReference type="EMBL" id="MQQ99992.1"/>
    </source>
</evidence>
<dbReference type="RefSeq" id="WP_153233520.1">
    <property type="nucleotide sequence ID" value="NZ_WINI01000001.1"/>
</dbReference>
<dbReference type="EMBL" id="WINI01000001">
    <property type="protein sequence ID" value="MQQ99992.1"/>
    <property type="molecule type" value="Genomic_DNA"/>
</dbReference>
<dbReference type="InterPro" id="IPR016103">
    <property type="entry name" value="ProQ/FinO"/>
</dbReference>
<dbReference type="Proteomes" id="UP000451565">
    <property type="component" value="Unassembled WGS sequence"/>
</dbReference>
<dbReference type="GO" id="GO:0033592">
    <property type="term" value="F:RNA strand annealing activity"/>
    <property type="evidence" value="ECO:0007669"/>
    <property type="project" value="InterPro"/>
</dbReference>
<dbReference type="GO" id="GO:0034057">
    <property type="term" value="F:RNA strand-exchange activity"/>
    <property type="evidence" value="ECO:0007669"/>
    <property type="project" value="InterPro"/>
</dbReference>
<dbReference type="GO" id="GO:0005829">
    <property type="term" value="C:cytosol"/>
    <property type="evidence" value="ECO:0007669"/>
    <property type="project" value="TreeGrafter"/>
</dbReference>
<comment type="caution">
    <text evidence="6">The sequence shown here is derived from an EMBL/GenBank/DDBJ whole genome shotgun (WGS) entry which is preliminary data.</text>
</comment>
<dbReference type="Pfam" id="PF04352">
    <property type="entry name" value="ProQ"/>
    <property type="match status" value="1"/>
</dbReference>
<reference evidence="6 7" key="1">
    <citation type="submission" date="2019-10" db="EMBL/GenBank/DDBJ databases">
        <title>Glaciimonas soli sp. nov., a psychrophilic bacterium isolated from the forest soil of a high elevation mountain in Taiwan.</title>
        <authorList>
            <person name="Wang L.-T."/>
            <person name="Shieh W.Y."/>
        </authorList>
    </citation>
    <scope>NUCLEOTIDE SEQUENCE [LARGE SCALE GENOMIC DNA]</scope>
    <source>
        <strain evidence="6 7">GS1</strain>
    </source>
</reference>
<feature type="region of interest" description="Disordered" evidence="4">
    <location>
        <begin position="127"/>
        <end position="153"/>
    </location>
</feature>
<dbReference type="GO" id="GO:0010608">
    <property type="term" value="P:post-transcriptional regulation of gene expression"/>
    <property type="evidence" value="ECO:0007669"/>
    <property type="project" value="InterPro"/>
</dbReference>
<feature type="domain" description="ProQ/FinO" evidence="5">
    <location>
        <begin position="17"/>
        <end position="124"/>
    </location>
</feature>
<dbReference type="OrthoDB" id="9180746at2"/>
<keyword evidence="3" id="KW-0143">Chaperone</keyword>
<dbReference type="PANTHER" id="PTHR38106:SF1">
    <property type="entry name" value="RNA CHAPERONE PROQ"/>
    <property type="match status" value="1"/>
</dbReference>